<reference evidence="1" key="1">
    <citation type="submission" date="2022-08" db="EMBL/GenBank/DDBJ databases">
        <authorList>
            <person name="Wang H."/>
        </authorList>
    </citation>
    <scope>NUCLEOTIDE SEQUENCE</scope>
    <source>
        <strain evidence="1">PS10</strain>
    </source>
</reference>
<sequence length="111" mass="12708">MKISFECDCILLQKTLLLFCQEFIAYNSECDFIVSDRRLNTQKPLFLIGESGSHLALPFTKKALVENLKEFYSAIQVKGVKESKKGDFNAELDLILANFKADLVELFKRHS</sequence>
<dbReference type="Proteomes" id="UP001173801">
    <property type="component" value="Unassembled WGS sequence"/>
</dbReference>
<proteinExistence type="predicted"/>
<name>A0ABT7HPK9_9BACT</name>
<keyword evidence="2" id="KW-1185">Reference proteome</keyword>
<dbReference type="RefSeq" id="WP_284937022.1">
    <property type="nucleotide sequence ID" value="NZ_JANURM010000002.1"/>
</dbReference>
<evidence type="ECO:0000313" key="1">
    <source>
        <dbReference type="EMBL" id="MDL0088373.1"/>
    </source>
</evidence>
<evidence type="ECO:0000313" key="2">
    <source>
        <dbReference type="Proteomes" id="UP001173801"/>
    </source>
</evidence>
<gene>
    <name evidence="1" type="ORF">NYG85_03145</name>
</gene>
<protein>
    <recommendedName>
        <fullName evidence="3">Ornithine carbamoyltransferase</fullName>
    </recommendedName>
</protein>
<comment type="caution">
    <text evidence="1">The sequence shown here is derived from an EMBL/GenBank/DDBJ whole genome shotgun (WGS) entry which is preliminary data.</text>
</comment>
<dbReference type="EMBL" id="JANURM010000002">
    <property type="protein sequence ID" value="MDL0088373.1"/>
    <property type="molecule type" value="Genomic_DNA"/>
</dbReference>
<accession>A0ABT7HPK9</accession>
<reference evidence="1" key="2">
    <citation type="journal article" date="2023" name="Microorganisms">
        <title>Isolation and Genomic Characteristics of Cat-Borne Campylobacter felis sp. nov. and Sheep-Borne Campylobacter ovis sp. nov.</title>
        <authorList>
            <person name="Wang H."/>
            <person name="Li Y."/>
            <person name="Gu Y."/>
            <person name="Zhou G."/>
            <person name="Chen X."/>
            <person name="Zhang X."/>
            <person name="Shao Z."/>
            <person name="Zhang J."/>
            <person name="Zhang M."/>
        </authorList>
    </citation>
    <scope>NUCLEOTIDE SEQUENCE</scope>
    <source>
        <strain evidence="1">PS10</strain>
    </source>
</reference>
<organism evidence="1 2">
    <name type="scientific">Campylobacter gastrosuis</name>
    <dbReference type="NCBI Taxonomy" id="2974576"/>
    <lineage>
        <taxon>Bacteria</taxon>
        <taxon>Pseudomonadati</taxon>
        <taxon>Campylobacterota</taxon>
        <taxon>Epsilonproteobacteria</taxon>
        <taxon>Campylobacterales</taxon>
        <taxon>Campylobacteraceae</taxon>
        <taxon>Campylobacter</taxon>
    </lineage>
</organism>
<evidence type="ECO:0008006" key="3">
    <source>
        <dbReference type="Google" id="ProtNLM"/>
    </source>
</evidence>